<gene>
    <name evidence="10" type="ORF">ACFSUE_05915</name>
</gene>
<dbReference type="PANTHER" id="PTHR32502">
    <property type="entry name" value="N-ACETYLGALACTOSAMINE PERMEASE II COMPONENT-RELATED"/>
    <property type="match status" value="1"/>
</dbReference>
<keyword evidence="5" id="KW-0598">Phosphotransferase system</keyword>
<keyword evidence="3" id="KW-1003">Cell membrane</keyword>
<keyword evidence="2" id="KW-0813">Transport</keyword>
<keyword evidence="6 9" id="KW-0812">Transmembrane</keyword>
<evidence type="ECO:0000256" key="5">
    <source>
        <dbReference type="ARBA" id="ARBA00022683"/>
    </source>
</evidence>
<dbReference type="Proteomes" id="UP001597399">
    <property type="component" value="Unassembled WGS sequence"/>
</dbReference>
<evidence type="ECO:0000256" key="9">
    <source>
        <dbReference type="SAM" id="Phobius"/>
    </source>
</evidence>
<dbReference type="InterPro" id="IPR050303">
    <property type="entry name" value="GatZ_KbaZ_carbometab"/>
</dbReference>
<evidence type="ECO:0000313" key="10">
    <source>
        <dbReference type="EMBL" id="MFD2693165.1"/>
    </source>
</evidence>
<feature type="transmembrane region" description="Helical" evidence="9">
    <location>
        <begin position="179"/>
        <end position="199"/>
    </location>
</feature>
<organism evidence="10 11">
    <name type="scientific">Sporolactobacillus shoreicorticis</name>
    <dbReference type="NCBI Taxonomy" id="1923877"/>
    <lineage>
        <taxon>Bacteria</taxon>
        <taxon>Bacillati</taxon>
        <taxon>Bacillota</taxon>
        <taxon>Bacilli</taxon>
        <taxon>Bacillales</taxon>
        <taxon>Sporolactobacillaceae</taxon>
        <taxon>Sporolactobacillus</taxon>
    </lineage>
</organism>
<keyword evidence="11" id="KW-1185">Reference proteome</keyword>
<proteinExistence type="predicted"/>
<evidence type="ECO:0000313" key="11">
    <source>
        <dbReference type="Proteomes" id="UP001597399"/>
    </source>
</evidence>
<keyword evidence="7 9" id="KW-1133">Transmembrane helix</keyword>
<feature type="transmembrane region" description="Helical" evidence="9">
    <location>
        <begin position="136"/>
        <end position="159"/>
    </location>
</feature>
<protein>
    <submittedName>
        <fullName evidence="10">PTS mannose/fructose/sorbose/N-acetylgalactosamine transporter subunit IIC</fullName>
    </submittedName>
</protein>
<accession>A0ABW5S0X7</accession>
<keyword evidence="8 9" id="KW-0472">Membrane</keyword>
<evidence type="ECO:0000256" key="1">
    <source>
        <dbReference type="ARBA" id="ARBA00004651"/>
    </source>
</evidence>
<evidence type="ECO:0000256" key="7">
    <source>
        <dbReference type="ARBA" id="ARBA00022989"/>
    </source>
</evidence>
<dbReference type="InterPro" id="IPR004700">
    <property type="entry name" value="PTS_IIC_man"/>
</dbReference>
<keyword evidence="4" id="KW-0762">Sugar transport</keyword>
<dbReference type="Pfam" id="PF03609">
    <property type="entry name" value="EII-Sor"/>
    <property type="match status" value="1"/>
</dbReference>
<sequence length="264" mass="28820">MLLYQAFAVGLSLMFTKFTDWYGTLYLSRPLFCVTVLGFLLGKPVEGITMGAALELVYLGTVSLGGVMPQDYGFGAIFGAGFALILDQKISVGIALSIPLSLLGSLLYAVFKVWITSMVTKFEKYAREKNLAAFKRLWWVQFCTYNLMYFAFGFIAILAGSNAVKALVDAIPTWAQNSLTVAAGMLPALGMALLLKTLWTRDLAAYFFIGFALVIFFKGNLISVAFLSLCFAAIVGFNELKHINKPAPATNMGSADESEGFFDE</sequence>
<evidence type="ECO:0000256" key="6">
    <source>
        <dbReference type="ARBA" id="ARBA00022692"/>
    </source>
</evidence>
<evidence type="ECO:0000256" key="3">
    <source>
        <dbReference type="ARBA" id="ARBA00022475"/>
    </source>
</evidence>
<dbReference type="EMBL" id="JBHUMQ010000015">
    <property type="protein sequence ID" value="MFD2693165.1"/>
    <property type="molecule type" value="Genomic_DNA"/>
</dbReference>
<feature type="transmembrane region" description="Helical" evidence="9">
    <location>
        <begin position="206"/>
        <end position="235"/>
    </location>
</feature>
<evidence type="ECO:0000256" key="2">
    <source>
        <dbReference type="ARBA" id="ARBA00022448"/>
    </source>
</evidence>
<feature type="transmembrane region" description="Helical" evidence="9">
    <location>
        <begin position="92"/>
        <end position="115"/>
    </location>
</feature>
<reference evidence="11" key="1">
    <citation type="journal article" date="2019" name="Int. J. Syst. Evol. Microbiol.">
        <title>The Global Catalogue of Microorganisms (GCM) 10K type strain sequencing project: providing services to taxonomists for standard genome sequencing and annotation.</title>
        <authorList>
            <consortium name="The Broad Institute Genomics Platform"/>
            <consortium name="The Broad Institute Genome Sequencing Center for Infectious Disease"/>
            <person name="Wu L."/>
            <person name="Ma J."/>
        </authorList>
    </citation>
    <scope>NUCLEOTIDE SEQUENCE [LARGE SCALE GENOMIC DNA]</scope>
    <source>
        <strain evidence="11">TISTR 2466</strain>
    </source>
</reference>
<dbReference type="PANTHER" id="PTHR32502:SF8">
    <property type="entry name" value="N-ACETYLGALACTOSAMINE PERMEASE IIC COMPONENT 1"/>
    <property type="match status" value="1"/>
</dbReference>
<dbReference type="RefSeq" id="WP_253058389.1">
    <property type="nucleotide sequence ID" value="NZ_JAMXWM010000002.1"/>
</dbReference>
<name>A0ABW5S0X7_9BACL</name>
<feature type="transmembrane region" description="Helical" evidence="9">
    <location>
        <begin position="53"/>
        <end position="86"/>
    </location>
</feature>
<comment type="subcellular location">
    <subcellularLocation>
        <location evidence="1">Cell membrane</location>
        <topology evidence="1">Multi-pass membrane protein</topology>
    </subcellularLocation>
</comment>
<dbReference type="PROSITE" id="PS51106">
    <property type="entry name" value="PTS_EIIC_TYPE_4"/>
    <property type="match status" value="1"/>
</dbReference>
<evidence type="ECO:0000256" key="4">
    <source>
        <dbReference type="ARBA" id="ARBA00022597"/>
    </source>
</evidence>
<feature type="transmembrane region" description="Helical" evidence="9">
    <location>
        <begin position="21"/>
        <end position="41"/>
    </location>
</feature>
<evidence type="ECO:0000256" key="8">
    <source>
        <dbReference type="ARBA" id="ARBA00023136"/>
    </source>
</evidence>
<comment type="caution">
    <text evidence="10">The sequence shown here is derived from an EMBL/GenBank/DDBJ whole genome shotgun (WGS) entry which is preliminary data.</text>
</comment>